<proteinExistence type="predicted"/>
<evidence type="ECO:0000313" key="1">
    <source>
        <dbReference type="EMBL" id="HEC78101.1"/>
    </source>
</evidence>
<sequence length="424" mass="49673">MPEIKPFKGIRYNPEKIEDLTGVICQPYDQITNKMEKEYKNKSPYNFVRLVLTKYAEGHDRQREYRDAKKFIEHWLRDKIFIRDDSPAIYPYWQEFSVEDKQLTRKGFISLVRLEELGKGNILPHEKTLSKPKADRLNLLRITEKDLEPIFLLYTDPENEVMNLIEKECSTLPLMEVKDEKEVTHKVWRIDAAEIIKKIADKLKDSIFVIADGHHRYETGLNYLKQVAPEDKDHPANFKMITLVNIEDPGLVILPTHRLIKDLAGFSLGGFLEKTEEYFEIKKSNKENIMQELKEVDGKAFGFYSPQTCYILKLKSLEPMRKLLPDRSEEYRTLDVAILHTLLIENVLGIEPAKIEDHIRYERGIQRTMKRIESGEFQFAFLMNPTKPEQVKKIAQKKERMPQKSTDFYPKLISGLVFYDIGGG</sequence>
<dbReference type="PANTHER" id="PTHR36454">
    <property type="entry name" value="LMO2823 PROTEIN"/>
    <property type="match status" value="1"/>
</dbReference>
<dbReference type="InterPro" id="IPR008323">
    <property type="entry name" value="UCP033563"/>
</dbReference>
<accession>A0A9C9JZP4</accession>
<organism evidence="1 2">
    <name type="scientific">candidate division WOR-3 bacterium</name>
    <dbReference type="NCBI Taxonomy" id="2052148"/>
    <lineage>
        <taxon>Bacteria</taxon>
        <taxon>Bacteria division WOR-3</taxon>
    </lineage>
</organism>
<dbReference type="Pfam" id="PF06245">
    <property type="entry name" value="DUF1015"/>
    <property type="match status" value="1"/>
</dbReference>
<evidence type="ECO:0000313" key="2">
    <source>
        <dbReference type="Proteomes" id="UP000885826"/>
    </source>
</evidence>
<reference evidence="1" key="1">
    <citation type="journal article" date="2020" name="mSystems">
        <title>Genome- and Community-Level Interaction Insights into Carbon Utilization and Element Cycling Functions of Hydrothermarchaeota in Hydrothermal Sediment.</title>
        <authorList>
            <person name="Zhou Z."/>
            <person name="Liu Y."/>
            <person name="Xu W."/>
            <person name="Pan J."/>
            <person name="Luo Z.H."/>
            <person name="Li M."/>
        </authorList>
    </citation>
    <scope>NUCLEOTIDE SEQUENCE</scope>
    <source>
        <strain evidence="1">HyVt-388</strain>
    </source>
</reference>
<dbReference type="EMBL" id="DRIG01000032">
    <property type="protein sequence ID" value="HEC78101.1"/>
    <property type="molecule type" value="Genomic_DNA"/>
</dbReference>
<protein>
    <submittedName>
        <fullName evidence="1">DUF1015 domain-containing protein</fullName>
    </submittedName>
</protein>
<dbReference type="PIRSF" id="PIRSF033563">
    <property type="entry name" value="UCP033563"/>
    <property type="match status" value="1"/>
</dbReference>
<dbReference type="Proteomes" id="UP000885826">
    <property type="component" value="Unassembled WGS sequence"/>
</dbReference>
<gene>
    <name evidence="1" type="ORF">ENI34_03040</name>
</gene>
<dbReference type="PANTHER" id="PTHR36454:SF1">
    <property type="entry name" value="DUF1015 DOMAIN-CONTAINING PROTEIN"/>
    <property type="match status" value="1"/>
</dbReference>
<comment type="caution">
    <text evidence="1">The sequence shown here is derived from an EMBL/GenBank/DDBJ whole genome shotgun (WGS) entry which is preliminary data.</text>
</comment>
<name>A0A9C9JZP4_UNCW3</name>
<dbReference type="AlphaFoldDB" id="A0A9C9JZP4"/>